<proteinExistence type="predicted"/>
<organism evidence="1">
    <name type="scientific">Rhizophora mucronata</name>
    <name type="common">Asiatic mangrove</name>
    <dbReference type="NCBI Taxonomy" id="61149"/>
    <lineage>
        <taxon>Eukaryota</taxon>
        <taxon>Viridiplantae</taxon>
        <taxon>Streptophyta</taxon>
        <taxon>Embryophyta</taxon>
        <taxon>Tracheophyta</taxon>
        <taxon>Spermatophyta</taxon>
        <taxon>Magnoliopsida</taxon>
        <taxon>eudicotyledons</taxon>
        <taxon>Gunneridae</taxon>
        <taxon>Pentapetalae</taxon>
        <taxon>rosids</taxon>
        <taxon>fabids</taxon>
        <taxon>Malpighiales</taxon>
        <taxon>Rhizophoraceae</taxon>
        <taxon>Rhizophora</taxon>
    </lineage>
</organism>
<reference evidence="1" key="1">
    <citation type="submission" date="2018-02" db="EMBL/GenBank/DDBJ databases">
        <title>Rhizophora mucronata_Transcriptome.</title>
        <authorList>
            <person name="Meera S.P."/>
            <person name="Sreeshan A."/>
            <person name="Augustine A."/>
        </authorList>
    </citation>
    <scope>NUCLEOTIDE SEQUENCE</scope>
    <source>
        <tissue evidence="1">Leaf</tissue>
    </source>
</reference>
<accession>A0A2P2ME57</accession>
<protein>
    <submittedName>
        <fullName evidence="1">Uncharacterized protein</fullName>
    </submittedName>
</protein>
<evidence type="ECO:0000313" key="1">
    <source>
        <dbReference type="EMBL" id="MBX28491.1"/>
    </source>
</evidence>
<sequence length="48" mass="5499">MHERHNIEAQSSCFFESLLTNIICGYSAFQLCYIVIKCFPCCSILACF</sequence>
<name>A0A2P2ME57_RHIMU</name>
<dbReference type="AlphaFoldDB" id="A0A2P2ME57"/>
<dbReference type="EMBL" id="GGEC01048007">
    <property type="protein sequence ID" value="MBX28491.1"/>
    <property type="molecule type" value="Transcribed_RNA"/>
</dbReference>